<feature type="region of interest" description="Disordered" evidence="1">
    <location>
        <begin position="125"/>
        <end position="163"/>
    </location>
</feature>
<reference evidence="2 3" key="1">
    <citation type="journal article" date="2014" name="Genome Biol. Evol.">
        <title>The secreted proteins of Achlya hypogyna and Thraustotheca clavata identify the ancestral oomycete secretome and reveal gene acquisitions by horizontal gene transfer.</title>
        <authorList>
            <person name="Misner I."/>
            <person name="Blouin N."/>
            <person name="Leonard G."/>
            <person name="Richards T.A."/>
            <person name="Lane C.E."/>
        </authorList>
    </citation>
    <scope>NUCLEOTIDE SEQUENCE [LARGE SCALE GENOMIC DNA]</scope>
    <source>
        <strain evidence="2 3">ATCC 34112</strain>
    </source>
</reference>
<name>A0A1W0A7V0_9STRA</name>
<accession>A0A1W0A7V0</accession>
<evidence type="ECO:0000313" key="3">
    <source>
        <dbReference type="Proteomes" id="UP000243217"/>
    </source>
</evidence>
<organism evidence="2 3">
    <name type="scientific">Thraustotheca clavata</name>
    <dbReference type="NCBI Taxonomy" id="74557"/>
    <lineage>
        <taxon>Eukaryota</taxon>
        <taxon>Sar</taxon>
        <taxon>Stramenopiles</taxon>
        <taxon>Oomycota</taxon>
        <taxon>Saprolegniomycetes</taxon>
        <taxon>Saprolegniales</taxon>
        <taxon>Achlyaceae</taxon>
        <taxon>Thraustotheca</taxon>
    </lineage>
</organism>
<dbReference type="Proteomes" id="UP000243217">
    <property type="component" value="Unassembled WGS sequence"/>
</dbReference>
<keyword evidence="3" id="KW-1185">Reference proteome</keyword>
<proteinExistence type="predicted"/>
<dbReference type="EMBL" id="JNBS01000361">
    <property type="protein sequence ID" value="OQS06279.1"/>
    <property type="molecule type" value="Genomic_DNA"/>
</dbReference>
<feature type="compositionally biased region" description="Acidic residues" evidence="1">
    <location>
        <begin position="151"/>
        <end position="163"/>
    </location>
</feature>
<protein>
    <submittedName>
        <fullName evidence="2">Uncharacterized protein</fullName>
    </submittedName>
</protein>
<dbReference type="AlphaFoldDB" id="A0A1W0A7V0"/>
<dbReference type="OrthoDB" id="65375at2759"/>
<evidence type="ECO:0000313" key="2">
    <source>
        <dbReference type="EMBL" id="OQS06279.1"/>
    </source>
</evidence>
<comment type="caution">
    <text evidence="2">The sequence shown here is derived from an EMBL/GenBank/DDBJ whole genome shotgun (WGS) entry which is preliminary data.</text>
</comment>
<gene>
    <name evidence="2" type="ORF">THRCLA_01675</name>
</gene>
<sequence length="316" mass="35899">MRGYVCWLTKEHLEEALRHALTRAQLMVDVKTVSASDMAAVVSEFHDNFADTMRELVRASGDSMALRGEFLLRLEDIMSASRARGEKLYGFDGDQDCSQVARLDVAEDVETVVMDPPLMEEEIVYERNSSSSSSSADDSDDDTCSWKASSGDDDASFGEGDESEVESNYKITIRTTPGSVYWLPRRLILRLYRDTCAELFMTAHPITRKALSALHSLLESELDRLLTKHLYNVAERHHLAYVSRLEKELKDVKEELRMTTPKLLRRSKRRLSGDVLNTMATEVQKRKSPRRAKENTTPLRNKMNLLHVGRKVVVSP</sequence>
<evidence type="ECO:0000256" key="1">
    <source>
        <dbReference type="SAM" id="MobiDB-lite"/>
    </source>
</evidence>